<name>A0A8S9XS79_APOLU</name>
<gene>
    <name evidence="13" type="ORF">GE061_013561</name>
</gene>
<dbReference type="EMBL" id="WIXP02000005">
    <property type="protein sequence ID" value="KAF6210455.1"/>
    <property type="molecule type" value="Genomic_DNA"/>
</dbReference>
<sequence length="399" mass="43799">MVKFTMVLLPFLLSSAGVLAQHRKLTLEVNPGCGDMCKGRSGALVHVAADGPNDTLHHVWDFFGKPTVLLALTPHDTNLTIDWDAYLAHQGKSVKFTNVTDYVFALVINKIIEFEDLNGTAVYDPTAHINKTVIPTESCDWSLVGESREWDEYSASLKGTFPKDTNNTGSIIIKLSAFADALHSNVTPHLFHTTNSTQVDFVFNNLTSYFNASHSRFALDLAVFHTNSNHSILPINRKKLDDEHSPGVFTITELVTADKDGRNGYLQWKDVAYWSPARVMTNSTIVHLPPANPPIHNASESFTQSGVFTYFGEELDDVAANTVIVSFGTEDDGYYGGTHYITWTFLAGIGVPGDDSFSLMVLLILGLGLGIPAVLVVITTGCIISRRINRTRDQLLAGH</sequence>
<dbReference type="InterPro" id="IPR029382">
    <property type="entry name" value="NCU-G1"/>
</dbReference>
<protein>
    <recommendedName>
        <fullName evidence="15">Lysosomal protein NCU-G1</fullName>
    </recommendedName>
</protein>
<evidence type="ECO:0000256" key="7">
    <source>
        <dbReference type="ARBA" id="ARBA00023228"/>
    </source>
</evidence>
<reference evidence="13" key="1">
    <citation type="journal article" date="2021" name="Mol. Ecol. Resour.">
        <title>Apolygus lucorum genome provides insights into omnivorousness and mesophyll feeding.</title>
        <authorList>
            <person name="Liu Y."/>
            <person name="Liu H."/>
            <person name="Wang H."/>
            <person name="Huang T."/>
            <person name="Liu B."/>
            <person name="Yang B."/>
            <person name="Yin L."/>
            <person name="Li B."/>
            <person name="Zhang Y."/>
            <person name="Zhang S."/>
            <person name="Jiang F."/>
            <person name="Zhang X."/>
            <person name="Ren Y."/>
            <person name="Wang B."/>
            <person name="Wang S."/>
            <person name="Lu Y."/>
            <person name="Wu K."/>
            <person name="Fan W."/>
            <person name="Wang G."/>
        </authorList>
    </citation>
    <scope>NUCLEOTIDE SEQUENCE</scope>
    <source>
        <strain evidence="13">12Hb</strain>
    </source>
</reference>
<evidence type="ECO:0000256" key="8">
    <source>
        <dbReference type="ARBA" id="ARBA00024176"/>
    </source>
</evidence>
<keyword evidence="7" id="KW-0458">Lysosome</keyword>
<comment type="function">
    <text evidence="8">Required to protect lysosomal transporter MFSD1 from lysosomal proteolysis and for MFSD1 lysosomal localization.</text>
</comment>
<evidence type="ECO:0000256" key="3">
    <source>
        <dbReference type="ARBA" id="ARBA00022729"/>
    </source>
</evidence>
<comment type="similarity">
    <text evidence="1">Belongs to the GLMP family.</text>
</comment>
<dbReference type="Pfam" id="PF15065">
    <property type="entry name" value="NCU-G1"/>
    <property type="match status" value="1"/>
</dbReference>
<evidence type="ECO:0000313" key="14">
    <source>
        <dbReference type="Proteomes" id="UP000466442"/>
    </source>
</evidence>
<dbReference type="PANTHER" id="PTHR31981:SF1">
    <property type="entry name" value="GLYCOSYLATED LYSOSOMAL MEMBRANE PROTEIN"/>
    <property type="match status" value="1"/>
</dbReference>
<organism evidence="13 14">
    <name type="scientific">Apolygus lucorum</name>
    <name type="common">Small green plant bug</name>
    <name type="synonym">Lygocoris lucorum</name>
    <dbReference type="NCBI Taxonomy" id="248454"/>
    <lineage>
        <taxon>Eukaryota</taxon>
        <taxon>Metazoa</taxon>
        <taxon>Ecdysozoa</taxon>
        <taxon>Arthropoda</taxon>
        <taxon>Hexapoda</taxon>
        <taxon>Insecta</taxon>
        <taxon>Pterygota</taxon>
        <taxon>Neoptera</taxon>
        <taxon>Paraneoptera</taxon>
        <taxon>Hemiptera</taxon>
        <taxon>Heteroptera</taxon>
        <taxon>Panheteroptera</taxon>
        <taxon>Cimicomorpha</taxon>
        <taxon>Miridae</taxon>
        <taxon>Mirini</taxon>
        <taxon>Apolygus</taxon>
    </lineage>
</organism>
<feature type="transmembrane region" description="Helical" evidence="11">
    <location>
        <begin position="359"/>
        <end position="384"/>
    </location>
</feature>
<evidence type="ECO:0000256" key="12">
    <source>
        <dbReference type="SAM" id="SignalP"/>
    </source>
</evidence>
<evidence type="ECO:0000256" key="9">
    <source>
        <dbReference type="ARBA" id="ARBA00024189"/>
    </source>
</evidence>
<dbReference type="AlphaFoldDB" id="A0A8S9XS79"/>
<evidence type="ECO:0000256" key="4">
    <source>
        <dbReference type="ARBA" id="ARBA00022989"/>
    </source>
</evidence>
<proteinExistence type="inferred from homology"/>
<evidence type="ECO:0008006" key="15">
    <source>
        <dbReference type="Google" id="ProtNLM"/>
    </source>
</evidence>
<evidence type="ECO:0000256" key="11">
    <source>
        <dbReference type="SAM" id="Phobius"/>
    </source>
</evidence>
<evidence type="ECO:0000313" key="13">
    <source>
        <dbReference type="EMBL" id="KAF6210455.1"/>
    </source>
</evidence>
<evidence type="ECO:0000256" key="6">
    <source>
        <dbReference type="ARBA" id="ARBA00023180"/>
    </source>
</evidence>
<dbReference type="Proteomes" id="UP000466442">
    <property type="component" value="Linkage Group LG5"/>
</dbReference>
<evidence type="ECO:0000256" key="2">
    <source>
        <dbReference type="ARBA" id="ARBA00022692"/>
    </source>
</evidence>
<keyword evidence="5 11" id="KW-0472">Membrane</keyword>
<comment type="subunit">
    <text evidence="10">Interacts (via lumenal domain) with lysosomal protein MFSD1; the interaction starts while both proteins are still in the endoplasmic reticulum and is required for stabilization of MFSD1 in lysosomes but has no direct effect on its targeting to lysosomes or transporter activity.</text>
</comment>
<feature type="chain" id="PRO_5035869356" description="Lysosomal protein NCU-G1" evidence="12">
    <location>
        <begin position="21"/>
        <end position="399"/>
    </location>
</feature>
<keyword evidence="14" id="KW-1185">Reference proteome</keyword>
<comment type="caution">
    <text evidence="13">The sequence shown here is derived from an EMBL/GenBank/DDBJ whole genome shotgun (WGS) entry which is preliminary data.</text>
</comment>
<evidence type="ECO:0000256" key="1">
    <source>
        <dbReference type="ARBA" id="ARBA00010599"/>
    </source>
</evidence>
<keyword evidence="6" id="KW-0325">Glycoprotein</keyword>
<dbReference type="OrthoDB" id="6264340at2759"/>
<evidence type="ECO:0000256" key="5">
    <source>
        <dbReference type="ARBA" id="ARBA00023136"/>
    </source>
</evidence>
<feature type="signal peptide" evidence="12">
    <location>
        <begin position="1"/>
        <end position="20"/>
    </location>
</feature>
<keyword evidence="4 11" id="KW-1133">Transmembrane helix</keyword>
<comment type="subcellular location">
    <subcellularLocation>
        <location evidence="9">Lysosome membrane</location>
        <topology evidence="9">Single-pass type I membrane protein</topology>
        <orientation evidence="9">Lumenal side</orientation>
    </subcellularLocation>
</comment>
<dbReference type="PANTHER" id="PTHR31981">
    <property type="entry name" value="GLYCOSYLATED LYSOSOMAL MEMBRANE PROTEIN"/>
    <property type="match status" value="1"/>
</dbReference>
<keyword evidence="3 12" id="KW-0732">Signal</keyword>
<accession>A0A8S9XS79</accession>
<evidence type="ECO:0000256" key="10">
    <source>
        <dbReference type="ARBA" id="ARBA00044960"/>
    </source>
</evidence>
<keyword evidence="2 11" id="KW-0812">Transmembrane</keyword>
<dbReference type="GO" id="GO:0005765">
    <property type="term" value="C:lysosomal membrane"/>
    <property type="evidence" value="ECO:0007669"/>
    <property type="project" value="UniProtKB-SubCell"/>
</dbReference>